<keyword evidence="2" id="KW-0677">Repeat</keyword>
<proteinExistence type="predicted"/>
<dbReference type="SMART" id="SM00612">
    <property type="entry name" value="Kelch"/>
    <property type="match status" value="5"/>
</dbReference>
<dbReference type="Pfam" id="PF24681">
    <property type="entry name" value="Kelch_KLHDC2_KLHL20_DRC7"/>
    <property type="match status" value="1"/>
</dbReference>
<evidence type="ECO:0000256" key="2">
    <source>
        <dbReference type="ARBA" id="ARBA00022737"/>
    </source>
</evidence>
<keyword evidence="1" id="KW-0880">Kelch repeat</keyword>
<dbReference type="PANTHER" id="PTHR46344:SF19">
    <property type="entry name" value="F-BOX DOMAIN-CONTAINING PROTEIN"/>
    <property type="match status" value="1"/>
</dbReference>
<evidence type="ECO:0000256" key="1">
    <source>
        <dbReference type="ARBA" id="ARBA00022441"/>
    </source>
</evidence>
<comment type="caution">
    <text evidence="4">The sequence shown here is derived from an EMBL/GenBank/DDBJ whole genome shotgun (WGS) entry which is preliminary data.</text>
</comment>
<dbReference type="SUPFAM" id="SSF49464">
    <property type="entry name" value="Carboxypeptidase regulatory domain-like"/>
    <property type="match status" value="1"/>
</dbReference>
<dbReference type="InterPro" id="IPR015915">
    <property type="entry name" value="Kelch-typ_b-propeller"/>
</dbReference>
<organism evidence="4 5">
    <name type="scientific">Actinacidiphila cocklensis</name>
    <dbReference type="NCBI Taxonomy" id="887465"/>
    <lineage>
        <taxon>Bacteria</taxon>
        <taxon>Bacillati</taxon>
        <taxon>Actinomycetota</taxon>
        <taxon>Actinomycetes</taxon>
        <taxon>Kitasatosporales</taxon>
        <taxon>Streptomycetaceae</taxon>
        <taxon>Actinacidiphila</taxon>
    </lineage>
</organism>
<accession>A0A9W4GNY7</accession>
<feature type="compositionally biased region" description="Basic and acidic residues" evidence="3">
    <location>
        <begin position="14"/>
        <end position="27"/>
    </location>
</feature>
<reference evidence="4" key="1">
    <citation type="submission" date="2021-05" db="EMBL/GenBank/DDBJ databases">
        <authorList>
            <person name="Arsene-Ploetze F."/>
        </authorList>
    </citation>
    <scope>NUCLEOTIDE SEQUENCE</scope>
    <source>
        <strain evidence="4">DSM 42138</strain>
    </source>
</reference>
<evidence type="ECO:0000256" key="3">
    <source>
        <dbReference type="SAM" id="MobiDB-lite"/>
    </source>
</evidence>
<gene>
    <name evidence="4" type="ORF">SCOCK_140073</name>
</gene>
<keyword evidence="5" id="KW-1185">Reference proteome</keyword>
<dbReference type="Pfam" id="PF07646">
    <property type="entry name" value="Kelch_2"/>
    <property type="match status" value="1"/>
</dbReference>
<name>A0A9W4GNY7_9ACTN</name>
<feature type="region of interest" description="Disordered" evidence="3">
    <location>
        <begin position="1"/>
        <end position="41"/>
    </location>
</feature>
<dbReference type="EMBL" id="CAJSLV010000042">
    <property type="protein sequence ID" value="CAG6391875.1"/>
    <property type="molecule type" value="Genomic_DNA"/>
</dbReference>
<dbReference type="PANTHER" id="PTHR46344">
    <property type="entry name" value="OS02G0202900 PROTEIN"/>
    <property type="match status" value="1"/>
</dbReference>
<dbReference type="AlphaFoldDB" id="A0A9W4GNY7"/>
<dbReference type="Proteomes" id="UP001152519">
    <property type="component" value="Unassembled WGS sequence"/>
</dbReference>
<dbReference type="InterPro" id="IPR008969">
    <property type="entry name" value="CarboxyPept-like_regulatory"/>
</dbReference>
<protein>
    <submittedName>
        <fullName evidence="4">Uncharacterized protein</fullName>
    </submittedName>
</protein>
<dbReference type="InterPro" id="IPR011498">
    <property type="entry name" value="Kelch_2"/>
</dbReference>
<dbReference type="InterPro" id="IPR013783">
    <property type="entry name" value="Ig-like_fold"/>
</dbReference>
<dbReference type="RefSeq" id="WP_251485815.1">
    <property type="nucleotide sequence ID" value="NZ_CAJSLV010000042.1"/>
</dbReference>
<dbReference type="InterPro" id="IPR006652">
    <property type="entry name" value="Kelch_1"/>
</dbReference>
<evidence type="ECO:0000313" key="4">
    <source>
        <dbReference type="EMBL" id="CAG6391875.1"/>
    </source>
</evidence>
<sequence>MTNTGTAKASLTLGEREKGFTPQDRAEQPAGAAVQDIPGSYSPGFLNPAKGTKAATVPVSSAAEPWASIADLPTSLMDNAVAAGDDGKVYSVTGATSSVITSAGYVYDPTTLAWSPIADSGTPREAGQAAFVDGKLHLTGGWDASQGTVASLRIYDPRTGSWSSGAPNPRPLAGAASAVIDGKWYLIGGCTTSCGTNTVEVYDTDTDTWSSGAAYPQPISWLGCGAIDRALFCAGGTAASTSTKAAYTFDPSAGAWTSLPDMPFDLWGTGAVGANGKLLLSGGITDNSVTLTNKGVAYDPSTETWSNLPNSNNAVYRGGSACGFYKVGGSVSSSSPTRSAELLPGYGQCGTSSEASWLSEDTSALTLAPGASKTVTVDASGPEIVQPGTYTAWLTIAHDTPYQIDPITVAMTVNPPKTWGKISGTVSGTDCTGTTAAIRSATVQLDSWAESVTLKTDAGGAYAMWMDVRNNPLSLIVAKDGWAPKGATVKLAKGATVSEDFTLKPDHSCQ</sequence>
<dbReference type="Gene3D" id="2.120.10.80">
    <property type="entry name" value="Kelch-type beta propeller"/>
    <property type="match status" value="1"/>
</dbReference>
<dbReference type="SUPFAM" id="SSF117281">
    <property type="entry name" value="Kelch motif"/>
    <property type="match status" value="1"/>
</dbReference>
<evidence type="ECO:0000313" key="5">
    <source>
        <dbReference type="Proteomes" id="UP001152519"/>
    </source>
</evidence>
<dbReference type="GO" id="GO:0005975">
    <property type="term" value="P:carbohydrate metabolic process"/>
    <property type="evidence" value="ECO:0007669"/>
    <property type="project" value="UniProtKB-ARBA"/>
</dbReference>
<dbReference type="Gene3D" id="2.60.40.10">
    <property type="entry name" value="Immunoglobulins"/>
    <property type="match status" value="1"/>
</dbReference>
<dbReference type="Gene3D" id="2.60.40.1120">
    <property type="entry name" value="Carboxypeptidase-like, regulatory domain"/>
    <property type="match status" value="1"/>
</dbReference>